<dbReference type="InterPro" id="IPR007811">
    <property type="entry name" value="RPC4"/>
</dbReference>
<evidence type="ECO:0000256" key="3">
    <source>
        <dbReference type="ARBA" id="ARBA00023163"/>
    </source>
</evidence>
<feature type="region of interest" description="Disordered" evidence="5">
    <location>
        <begin position="440"/>
        <end position="467"/>
    </location>
</feature>
<dbReference type="PANTHER" id="PTHR13408">
    <property type="entry name" value="DNA-DIRECTED RNA POLYMERASE III"/>
    <property type="match status" value="1"/>
</dbReference>
<keyword evidence="2 6" id="KW-0240">DNA-directed RNA polymerase</keyword>
<feature type="compositionally biased region" description="Low complexity" evidence="5">
    <location>
        <begin position="139"/>
        <end position="152"/>
    </location>
</feature>
<evidence type="ECO:0000256" key="5">
    <source>
        <dbReference type="SAM" id="MobiDB-lite"/>
    </source>
</evidence>
<feature type="compositionally biased region" description="Basic residues" evidence="5">
    <location>
        <begin position="76"/>
        <end position="85"/>
    </location>
</feature>
<evidence type="ECO:0000256" key="2">
    <source>
        <dbReference type="ARBA" id="ARBA00022478"/>
    </source>
</evidence>
<proteinExistence type="predicted"/>
<evidence type="ECO:0000313" key="6">
    <source>
        <dbReference type="EMBL" id="GFF13312.1"/>
    </source>
</evidence>
<feature type="compositionally biased region" description="Basic and acidic residues" evidence="5">
    <location>
        <begin position="349"/>
        <end position="383"/>
    </location>
</feature>
<gene>
    <name evidence="6" type="ORF">ATEIFO6365_0002042300</name>
</gene>
<dbReference type="OrthoDB" id="5836119at2759"/>
<name>A0A5M3YZ10_ASPTE</name>
<feature type="compositionally biased region" description="Basic and acidic residues" evidence="5">
    <location>
        <begin position="166"/>
        <end position="181"/>
    </location>
</feature>
<evidence type="ECO:0000256" key="1">
    <source>
        <dbReference type="ARBA" id="ARBA00004123"/>
    </source>
</evidence>
<evidence type="ECO:0000256" key="4">
    <source>
        <dbReference type="ARBA" id="ARBA00023242"/>
    </source>
</evidence>
<keyword evidence="7" id="KW-1185">Reference proteome</keyword>
<feature type="compositionally biased region" description="Basic and acidic residues" evidence="5">
    <location>
        <begin position="405"/>
        <end position="419"/>
    </location>
</feature>
<dbReference type="Pfam" id="PF05132">
    <property type="entry name" value="RNA_pol_Rpc4"/>
    <property type="match status" value="1"/>
</dbReference>
<dbReference type="PANTHER" id="PTHR13408:SF0">
    <property type="entry name" value="DNA-DIRECTED RNA POLYMERASE III SUBUNIT RPC4"/>
    <property type="match status" value="1"/>
</dbReference>
<organism evidence="6 7">
    <name type="scientific">Aspergillus terreus</name>
    <dbReference type="NCBI Taxonomy" id="33178"/>
    <lineage>
        <taxon>Eukaryota</taxon>
        <taxon>Fungi</taxon>
        <taxon>Dikarya</taxon>
        <taxon>Ascomycota</taxon>
        <taxon>Pezizomycotina</taxon>
        <taxon>Eurotiomycetes</taxon>
        <taxon>Eurotiomycetidae</taxon>
        <taxon>Eurotiales</taxon>
        <taxon>Aspergillaceae</taxon>
        <taxon>Aspergillus</taxon>
        <taxon>Aspergillus subgen. Circumdati</taxon>
    </lineage>
</organism>
<sequence>MPPKAPPRRGAASSAGAGTARPPATQTPTPAPTGTRAPVQRLQTLKKRTPSGSIGPSAARATPAAGPSGDAPKPTLKYKPRAVGRRSKEEREAIEKLEAERHRERLAEAAAIQRGRGGHRGRGGGRGRGDGARRGRGGFAARFADSRASSMSRRSRSVIDLGNRGVSRDVSSDESDTEVRISIDQINLDSDEEETPADGKKGKMAVKSEGGGGGGGGERGLRPVRVERHEHEERVVSVNMESSSSKSAELREQAKAKAKEADNALFVPAEAAEPRVKEEPEDDAEDRVMTDVAAHEEGEGEAGGDDGFLPKQKVKVRRKLSREPASSPVEPEPEPEETPAVLDPKSLLRTKEDVEEYERHDKDLELMRELLSREKEEAAKAKEASAAGEQPEATAAEGAETAAADGEKKDGEDAADEAAKDKLAGHLFLVQFPPITPSLVVPDGENPAAEGAVDATAPAPGDATDPAIKREEDVELLDDADDAAGGQKTSQIVTATDRQLRAGRVGKLNVHASGRVTMDWGGISFELDRATEVDFLQEALIVSAAQDAAEPEEENKVWAMGQLSGKFTVTPNWEEML</sequence>
<dbReference type="GO" id="GO:0003677">
    <property type="term" value="F:DNA binding"/>
    <property type="evidence" value="ECO:0007669"/>
    <property type="project" value="InterPro"/>
</dbReference>
<feature type="compositionally biased region" description="Gly residues" evidence="5">
    <location>
        <begin position="209"/>
        <end position="218"/>
    </location>
</feature>
<comment type="subcellular location">
    <subcellularLocation>
        <location evidence="1">Nucleus</location>
    </subcellularLocation>
</comment>
<accession>A0A5M3YZ10</accession>
<evidence type="ECO:0000313" key="7">
    <source>
        <dbReference type="Proteomes" id="UP000452235"/>
    </source>
</evidence>
<feature type="compositionally biased region" description="Low complexity" evidence="5">
    <location>
        <begin position="236"/>
        <end position="247"/>
    </location>
</feature>
<feature type="compositionally biased region" description="Low complexity" evidence="5">
    <location>
        <begin position="384"/>
        <end position="404"/>
    </location>
</feature>
<feature type="compositionally biased region" description="Low complexity" evidence="5">
    <location>
        <begin position="451"/>
        <end position="466"/>
    </location>
</feature>
<feature type="compositionally biased region" description="Basic and acidic residues" evidence="5">
    <location>
        <begin position="219"/>
        <end position="235"/>
    </location>
</feature>
<feature type="region of interest" description="Disordered" evidence="5">
    <location>
        <begin position="1"/>
        <end position="419"/>
    </location>
</feature>
<comment type="caution">
    <text evidence="6">The sequence shown here is derived from an EMBL/GenBank/DDBJ whole genome shotgun (WGS) entry which is preliminary data.</text>
</comment>
<feature type="compositionally biased region" description="Basic and acidic residues" evidence="5">
    <location>
        <begin position="248"/>
        <end position="262"/>
    </location>
</feature>
<feature type="compositionally biased region" description="Low complexity" evidence="5">
    <location>
        <begin position="8"/>
        <end position="38"/>
    </location>
</feature>
<dbReference type="GO" id="GO:0005666">
    <property type="term" value="C:RNA polymerase III complex"/>
    <property type="evidence" value="ECO:0007669"/>
    <property type="project" value="InterPro"/>
</dbReference>
<protein>
    <submittedName>
        <fullName evidence="6">DNA-directed RNA polymerase III RPC4</fullName>
    </submittedName>
</protein>
<dbReference type="GO" id="GO:0042797">
    <property type="term" value="P:tRNA transcription by RNA polymerase III"/>
    <property type="evidence" value="ECO:0007669"/>
    <property type="project" value="TreeGrafter"/>
</dbReference>
<feature type="compositionally biased region" description="Basic and acidic residues" evidence="5">
    <location>
        <begin position="286"/>
        <end position="297"/>
    </location>
</feature>
<feature type="compositionally biased region" description="Basic residues" evidence="5">
    <location>
        <begin position="116"/>
        <end position="125"/>
    </location>
</feature>
<dbReference type="Proteomes" id="UP000452235">
    <property type="component" value="Unassembled WGS sequence"/>
</dbReference>
<dbReference type="VEuPathDB" id="FungiDB:ATEG_02327"/>
<dbReference type="EMBL" id="BLJY01000002">
    <property type="protein sequence ID" value="GFF13312.1"/>
    <property type="molecule type" value="Genomic_DNA"/>
</dbReference>
<keyword evidence="3" id="KW-0804">Transcription</keyword>
<dbReference type="AlphaFoldDB" id="A0A5M3YZ10"/>
<keyword evidence="4" id="KW-0539">Nucleus</keyword>
<feature type="compositionally biased region" description="Basic and acidic residues" evidence="5">
    <location>
        <begin position="86"/>
        <end position="107"/>
    </location>
</feature>
<reference evidence="6 7" key="1">
    <citation type="submission" date="2020-01" db="EMBL/GenBank/DDBJ databases">
        <title>Aspergillus terreus IFO 6365 whole genome shotgun sequence.</title>
        <authorList>
            <person name="Kanamasa S."/>
            <person name="Takahashi H."/>
        </authorList>
    </citation>
    <scope>NUCLEOTIDE SEQUENCE [LARGE SCALE GENOMIC DNA]</scope>
    <source>
        <strain evidence="6 7">IFO 6365</strain>
    </source>
</reference>